<gene>
    <name evidence="2" type="ORF">NVS88_12330</name>
</gene>
<dbReference type="EMBL" id="JANRHA010000007">
    <property type="protein sequence ID" value="MDG3015336.1"/>
    <property type="molecule type" value="Genomic_DNA"/>
</dbReference>
<evidence type="ECO:0000313" key="3">
    <source>
        <dbReference type="Proteomes" id="UP001152755"/>
    </source>
</evidence>
<dbReference type="Proteomes" id="UP001152755">
    <property type="component" value="Unassembled WGS sequence"/>
</dbReference>
<dbReference type="PANTHER" id="PTHR34310">
    <property type="entry name" value="DUF427 DOMAIN PROTEIN (AFU_ORTHOLOGUE AFUA_3G02220)"/>
    <property type="match status" value="1"/>
</dbReference>
<dbReference type="InterPro" id="IPR007361">
    <property type="entry name" value="DUF427"/>
</dbReference>
<evidence type="ECO:0000259" key="1">
    <source>
        <dbReference type="Pfam" id="PF04248"/>
    </source>
</evidence>
<protein>
    <submittedName>
        <fullName evidence="2">DUF427 domain-containing protein</fullName>
    </submittedName>
</protein>
<proteinExistence type="predicted"/>
<keyword evidence="3" id="KW-1185">Reference proteome</keyword>
<dbReference type="Pfam" id="PF04248">
    <property type="entry name" value="NTP_transf_9"/>
    <property type="match status" value="2"/>
</dbReference>
<evidence type="ECO:0000313" key="2">
    <source>
        <dbReference type="EMBL" id="MDG3015336.1"/>
    </source>
</evidence>
<feature type="domain" description="DUF427" evidence="1">
    <location>
        <begin position="166"/>
        <end position="249"/>
    </location>
</feature>
<reference evidence="2" key="1">
    <citation type="submission" date="2022-08" db="EMBL/GenBank/DDBJ databases">
        <title>Genome analysis of Corynebacteriales strain.</title>
        <authorList>
            <person name="Lee S.D."/>
        </authorList>
    </citation>
    <scope>NUCLEOTIDE SEQUENCE</scope>
    <source>
        <strain evidence="2">D3-21</strain>
    </source>
</reference>
<dbReference type="InterPro" id="IPR038694">
    <property type="entry name" value="DUF427_sf"/>
</dbReference>
<feature type="domain" description="DUF427" evidence="1">
    <location>
        <begin position="41"/>
        <end position="128"/>
    </location>
</feature>
<dbReference type="RefSeq" id="WP_332520029.1">
    <property type="nucleotide sequence ID" value="NZ_JANRHA010000007.1"/>
</dbReference>
<name>A0A9X4RHP3_9ACTN</name>
<dbReference type="Gene3D" id="2.170.150.40">
    <property type="entry name" value="Domain of unknown function (DUF427)"/>
    <property type="match status" value="2"/>
</dbReference>
<organism evidence="2 3">
    <name type="scientific">Speluncibacter jeojiensis</name>
    <dbReference type="NCBI Taxonomy" id="2710754"/>
    <lineage>
        <taxon>Bacteria</taxon>
        <taxon>Bacillati</taxon>
        <taxon>Actinomycetota</taxon>
        <taxon>Actinomycetes</taxon>
        <taxon>Mycobacteriales</taxon>
        <taxon>Speluncibacteraceae</taxon>
        <taxon>Speluncibacter</taxon>
    </lineage>
</organism>
<sequence length="263" mass="28981">MALTLGIGPLARPSGGRINGDLWSGLPGHAVFTHPVHKRLRARFGGMTVLETTAAVMLHETGLLPVYYLPFADLAPGVLKPSETVTTCPFKGVARYHHLMVGDRIAQDAVWSYPEPIEGMEVLADLCSLRFEVPDQWWEEDEPVHGHPRDPFHRVDCRPSGRHVLVRRGDTVLAESRRSVALFETGLPPRFYVPVESVRVALSPSKTRTFCPYKGEATYVSVDGVEDAAWRYAEPYDEARAVAGRYCFAGPGITTLVDGSAVE</sequence>
<comment type="caution">
    <text evidence="2">The sequence shown here is derived from an EMBL/GenBank/DDBJ whole genome shotgun (WGS) entry which is preliminary data.</text>
</comment>
<dbReference type="AlphaFoldDB" id="A0A9X4RHP3"/>
<accession>A0A9X4RHP3</accession>
<dbReference type="PANTHER" id="PTHR34310:SF8">
    <property type="entry name" value="CONSERVED PROTEIN"/>
    <property type="match status" value="1"/>
</dbReference>